<keyword evidence="2" id="KW-1185">Reference proteome</keyword>
<evidence type="ECO:0000313" key="1">
    <source>
        <dbReference type="EMBL" id="ENV16074.1"/>
    </source>
</evidence>
<proteinExistence type="predicted"/>
<dbReference type="PATRIC" id="fig|1217656.3.peg.2953"/>
<organism evidence="1 2">
    <name type="scientific">Acinetobacter guillouiae NIPH 991</name>
    <dbReference type="NCBI Taxonomy" id="1217656"/>
    <lineage>
        <taxon>Bacteria</taxon>
        <taxon>Pseudomonadati</taxon>
        <taxon>Pseudomonadota</taxon>
        <taxon>Gammaproteobacteria</taxon>
        <taxon>Moraxellales</taxon>
        <taxon>Moraxellaceae</taxon>
        <taxon>Acinetobacter</taxon>
    </lineage>
</organism>
<dbReference type="Proteomes" id="UP000013148">
    <property type="component" value="Unassembled WGS sequence"/>
</dbReference>
<dbReference type="AlphaFoldDB" id="N8Y448"/>
<reference evidence="1 2" key="1">
    <citation type="submission" date="2013-02" db="EMBL/GenBank/DDBJ databases">
        <title>The Genome Sequence of Acinetobacter guillouiae NIPH 991.</title>
        <authorList>
            <consortium name="The Broad Institute Genome Sequencing Platform"/>
            <consortium name="The Broad Institute Genome Sequencing Center for Infectious Disease"/>
            <person name="Cerqueira G."/>
            <person name="Feldgarden M."/>
            <person name="Courvalin P."/>
            <person name="Perichon B."/>
            <person name="Grillot-Courvalin C."/>
            <person name="Clermont D."/>
            <person name="Rocha E."/>
            <person name="Yoon E.-J."/>
            <person name="Nemec A."/>
            <person name="Walker B."/>
            <person name="Young S.K."/>
            <person name="Zeng Q."/>
            <person name="Gargeya S."/>
            <person name="Fitzgerald M."/>
            <person name="Haas B."/>
            <person name="Abouelleil A."/>
            <person name="Alvarado L."/>
            <person name="Arachchi H.M."/>
            <person name="Berlin A.M."/>
            <person name="Chapman S.B."/>
            <person name="Dewar J."/>
            <person name="Goldberg J."/>
            <person name="Griggs A."/>
            <person name="Gujja S."/>
            <person name="Hansen M."/>
            <person name="Howarth C."/>
            <person name="Imamovic A."/>
            <person name="Larimer J."/>
            <person name="McCowan C."/>
            <person name="Murphy C."/>
            <person name="Neiman D."/>
            <person name="Pearson M."/>
            <person name="Priest M."/>
            <person name="Roberts A."/>
            <person name="Saif S."/>
            <person name="Shea T."/>
            <person name="Sisk P."/>
            <person name="Sykes S."/>
            <person name="Wortman J."/>
            <person name="Nusbaum C."/>
            <person name="Birren B."/>
        </authorList>
    </citation>
    <scope>NUCLEOTIDE SEQUENCE [LARGE SCALE GENOMIC DNA]</scope>
    <source>
        <strain evidence="1 2">NIPH 991</strain>
    </source>
</reference>
<gene>
    <name evidence="1" type="ORF">F964_03009</name>
</gene>
<dbReference type="HOGENOM" id="CLU_920182_0_0_6"/>
<protein>
    <submittedName>
        <fullName evidence="1">Uncharacterized protein</fullName>
    </submittedName>
</protein>
<comment type="caution">
    <text evidence="1">The sequence shown here is derived from an EMBL/GenBank/DDBJ whole genome shotgun (WGS) entry which is preliminary data.</text>
</comment>
<name>N8Y448_ACIGI</name>
<sequence length="302" mass="36177">MIFIDKVLKIITEQSEDQFQLRLNKSEGLGLLTTRTGQNFLILDSEDYWFDFILDKYPAKYKCECKNEWFRVDFRYIYREFYNDIQFVKLNVECTYCLKHTEPLIIEIQYSPTQHLISQPIKYCANPKLKTKTECLSLYWNKTDLLNFLYYCNAKLNLKISVWFWNGQKRILSEIILNKNSVYTDYAELEQYLEIYIHSHEIKIKDFIEYQNDEVGVIMHEHLWRKHDIFNIQAPFHSIGLAGENGGYTMNYSLSFIQNGTVIVKPIVYAHYVDSIIIYLSRHYHSRRGKNCFDHEGLFFDC</sequence>
<dbReference type="EMBL" id="APPJ01000012">
    <property type="protein sequence ID" value="ENV16074.1"/>
    <property type="molecule type" value="Genomic_DNA"/>
</dbReference>
<evidence type="ECO:0000313" key="2">
    <source>
        <dbReference type="Proteomes" id="UP000013148"/>
    </source>
</evidence>
<accession>N8Y448</accession>
<dbReference type="RefSeq" id="WP_004821376.1">
    <property type="nucleotide sequence ID" value="NZ_KB849456.1"/>
</dbReference>